<dbReference type="GO" id="GO:0016020">
    <property type="term" value="C:membrane"/>
    <property type="evidence" value="ECO:0007669"/>
    <property type="project" value="UniProtKB-SubCell"/>
</dbReference>
<comment type="subcellular location">
    <subcellularLocation>
        <location evidence="1">Membrane</location>
        <topology evidence="1">Multi-pass membrane protein</topology>
    </subcellularLocation>
</comment>
<proteinExistence type="inferred from homology"/>
<protein>
    <recommendedName>
        <fullName evidence="17">DUF1211 domain-containing protein</fullName>
    </recommendedName>
</protein>
<keyword evidence="4" id="KW-0633">Potassium transport</keyword>
<evidence type="ECO:0000256" key="3">
    <source>
        <dbReference type="ARBA" id="ARBA00022448"/>
    </source>
</evidence>
<keyword evidence="6" id="KW-0631">Potassium channel</keyword>
<dbReference type="GO" id="GO:0005267">
    <property type="term" value="F:potassium channel activity"/>
    <property type="evidence" value="ECO:0007669"/>
    <property type="project" value="UniProtKB-KW"/>
</dbReference>
<dbReference type="AlphaFoldDB" id="A0A8J4EPW5"/>
<comment type="catalytic activity">
    <reaction evidence="12">
        <text>K(+)(in) = K(+)(out)</text>
        <dbReference type="Rhea" id="RHEA:29463"/>
        <dbReference type="ChEBI" id="CHEBI:29103"/>
    </reaction>
</comment>
<feature type="transmembrane region" description="Helical" evidence="14">
    <location>
        <begin position="85"/>
        <end position="104"/>
    </location>
</feature>
<dbReference type="GO" id="GO:0015252">
    <property type="term" value="F:proton channel activity"/>
    <property type="evidence" value="ECO:0007669"/>
    <property type="project" value="InterPro"/>
</dbReference>
<keyword evidence="3" id="KW-0813">Transport</keyword>
<dbReference type="PANTHER" id="PTHR31462">
    <property type="entry name" value="ENDOSOMAL/LYSOSOMAL POTASSIUM CHANNEL TMEM175"/>
    <property type="match status" value="1"/>
</dbReference>
<evidence type="ECO:0000313" key="15">
    <source>
        <dbReference type="EMBL" id="GIL31238.1"/>
    </source>
</evidence>
<gene>
    <name evidence="15" type="ORF">NUM_64920</name>
</gene>
<reference evidence="16" key="1">
    <citation type="journal article" date="2021" name="Int. J. Syst. Evol. Microbiol.">
        <title>Actinocatenispora comari sp. nov., an endophytic actinomycete isolated from aerial parts of Comarum salesowianum.</title>
        <authorList>
            <person name="Oyunbileg N."/>
            <person name="Iizaka Y."/>
            <person name="Hamada M."/>
            <person name="Davaapurev B.O."/>
            <person name="Fukumoto A."/>
            <person name="Tsetseg B."/>
            <person name="Kato F."/>
            <person name="Tamura T."/>
            <person name="Batkhuu J."/>
            <person name="Anzai Y."/>
        </authorList>
    </citation>
    <scope>NUCLEOTIDE SEQUENCE [LARGE SCALE GENOMIC DNA]</scope>
    <source>
        <strain evidence="16">NUM-2625</strain>
    </source>
</reference>
<comment type="similarity">
    <text evidence="2">Belongs to the TMEM175 family.</text>
</comment>
<keyword evidence="10 14" id="KW-0472">Membrane</keyword>
<dbReference type="Proteomes" id="UP000614996">
    <property type="component" value="Unassembled WGS sequence"/>
</dbReference>
<keyword evidence="5 14" id="KW-0812">Transmembrane</keyword>
<dbReference type="EMBL" id="BOPO01000132">
    <property type="protein sequence ID" value="GIL31238.1"/>
    <property type="molecule type" value="Genomic_DNA"/>
</dbReference>
<keyword evidence="8 14" id="KW-1133">Transmembrane helix</keyword>
<evidence type="ECO:0000256" key="8">
    <source>
        <dbReference type="ARBA" id="ARBA00022989"/>
    </source>
</evidence>
<dbReference type="Pfam" id="PF06736">
    <property type="entry name" value="TMEM175"/>
    <property type="match status" value="1"/>
</dbReference>
<evidence type="ECO:0000256" key="6">
    <source>
        <dbReference type="ARBA" id="ARBA00022826"/>
    </source>
</evidence>
<feature type="compositionally biased region" description="Low complexity" evidence="13">
    <location>
        <begin position="210"/>
        <end position="225"/>
    </location>
</feature>
<name>A0A8J4EPW5_9ACTN</name>
<keyword evidence="7" id="KW-0630">Potassium</keyword>
<dbReference type="InterPro" id="IPR010617">
    <property type="entry name" value="TMEM175-like"/>
</dbReference>
<evidence type="ECO:0000256" key="4">
    <source>
        <dbReference type="ARBA" id="ARBA00022538"/>
    </source>
</evidence>
<keyword evidence="11" id="KW-0407">Ion channel</keyword>
<evidence type="ECO:0000256" key="9">
    <source>
        <dbReference type="ARBA" id="ARBA00023065"/>
    </source>
</evidence>
<evidence type="ECO:0000256" key="10">
    <source>
        <dbReference type="ARBA" id="ARBA00023136"/>
    </source>
</evidence>
<accession>A0A8J4EPW5</accession>
<feature type="region of interest" description="Disordered" evidence="13">
    <location>
        <begin position="210"/>
        <end position="234"/>
    </location>
</feature>
<comment type="caution">
    <text evidence="15">The sequence shown here is derived from an EMBL/GenBank/DDBJ whole genome shotgun (WGS) entry which is preliminary data.</text>
</comment>
<keyword evidence="9" id="KW-0406">Ion transport</keyword>
<evidence type="ECO:0000256" key="12">
    <source>
        <dbReference type="ARBA" id="ARBA00034430"/>
    </source>
</evidence>
<evidence type="ECO:0008006" key="17">
    <source>
        <dbReference type="Google" id="ProtNLM"/>
    </source>
</evidence>
<evidence type="ECO:0000313" key="16">
    <source>
        <dbReference type="Proteomes" id="UP000614996"/>
    </source>
</evidence>
<sequence length="234" mass="24127">MTATDNPSVNPTTITPARLSALSDGIIAIAATLLVLDIRAPIAAAAVWPALGHEWPSLVGYVVSFLIIGIAWIHHHNLFHQVRAVDRTLLLLNLGMLLTIGFLPVPTATIGEHLAGGHDATGAAVFYGAALTLTSVWFTLFWQHLYRHPELLQPGGVEAARRARRTSLIGPVGYLAATALALATPIGSVLVEAGLVVWFVVGRAAPAGRTGAPVTNEAGGDAAGSAGSGTTSGS</sequence>
<evidence type="ECO:0000256" key="14">
    <source>
        <dbReference type="SAM" id="Phobius"/>
    </source>
</evidence>
<feature type="transmembrane region" description="Helical" evidence="14">
    <location>
        <begin position="55"/>
        <end position="73"/>
    </location>
</feature>
<dbReference type="PANTHER" id="PTHR31462:SF5">
    <property type="entry name" value="ENDOSOMAL_LYSOSOMAL PROTON CHANNEL TMEM175"/>
    <property type="match status" value="1"/>
</dbReference>
<organism evidence="15 16">
    <name type="scientific">Actinocatenispora comari</name>
    <dbReference type="NCBI Taxonomy" id="2807577"/>
    <lineage>
        <taxon>Bacteria</taxon>
        <taxon>Bacillati</taxon>
        <taxon>Actinomycetota</taxon>
        <taxon>Actinomycetes</taxon>
        <taxon>Micromonosporales</taxon>
        <taxon>Micromonosporaceae</taxon>
        <taxon>Actinocatenispora</taxon>
    </lineage>
</organism>
<evidence type="ECO:0000256" key="1">
    <source>
        <dbReference type="ARBA" id="ARBA00004141"/>
    </source>
</evidence>
<evidence type="ECO:0000256" key="2">
    <source>
        <dbReference type="ARBA" id="ARBA00006920"/>
    </source>
</evidence>
<keyword evidence="16" id="KW-1185">Reference proteome</keyword>
<evidence type="ECO:0000256" key="5">
    <source>
        <dbReference type="ARBA" id="ARBA00022692"/>
    </source>
</evidence>
<feature type="transmembrane region" description="Helical" evidence="14">
    <location>
        <begin position="26"/>
        <end position="49"/>
    </location>
</feature>
<feature type="transmembrane region" description="Helical" evidence="14">
    <location>
        <begin position="172"/>
        <end position="201"/>
    </location>
</feature>
<evidence type="ECO:0000256" key="7">
    <source>
        <dbReference type="ARBA" id="ARBA00022958"/>
    </source>
</evidence>
<feature type="transmembrane region" description="Helical" evidence="14">
    <location>
        <begin position="124"/>
        <end position="142"/>
    </location>
</feature>
<evidence type="ECO:0000256" key="13">
    <source>
        <dbReference type="SAM" id="MobiDB-lite"/>
    </source>
</evidence>
<evidence type="ECO:0000256" key="11">
    <source>
        <dbReference type="ARBA" id="ARBA00023303"/>
    </source>
</evidence>